<reference evidence="2 3" key="1">
    <citation type="submission" date="2018-07" db="EMBL/GenBank/DDBJ databases">
        <title>Arthrobacter sp. nov., isolated from raw cow's milk with high bacterial count.</title>
        <authorList>
            <person name="Hahne J."/>
            <person name="Isele D."/>
            <person name="Lipski A."/>
        </authorList>
    </citation>
    <scope>NUCLEOTIDE SEQUENCE [LARGE SCALE GENOMIC DNA]</scope>
    <source>
        <strain evidence="2 3">JZ R-35</strain>
    </source>
</reference>
<evidence type="ECO:0000313" key="3">
    <source>
        <dbReference type="Proteomes" id="UP000265419"/>
    </source>
</evidence>
<feature type="transmembrane region" description="Helical" evidence="1">
    <location>
        <begin position="100"/>
        <end position="117"/>
    </location>
</feature>
<accession>A0A399JEF5</accession>
<name>A0A399JEF5_9MICC</name>
<dbReference type="NCBIfam" id="NF038065">
    <property type="entry name" value="Pr6Pr"/>
    <property type="match status" value="1"/>
</dbReference>
<feature type="transmembrane region" description="Helical" evidence="1">
    <location>
        <begin position="64"/>
        <end position="88"/>
    </location>
</feature>
<dbReference type="EMBL" id="QQXK01000011">
    <property type="protein sequence ID" value="RII42482.1"/>
    <property type="molecule type" value="Genomic_DNA"/>
</dbReference>
<sequence length="124" mass="13423">MVALIVFAVVVSYAVSAATHGALPNPFNFFGFFTIQSNLLSIVVLMGAAVALLRDRELREWFHLLRGCVTAYIAIVGVVYAILLAPLGAAGGVEVPVSNAILHMVTPLYLPLDWMLFRDRPALP</sequence>
<organism evidence="2 3">
    <name type="scientific">Galactobacter valiniphilus</name>
    <dbReference type="NCBI Taxonomy" id="2676122"/>
    <lineage>
        <taxon>Bacteria</taxon>
        <taxon>Bacillati</taxon>
        <taxon>Actinomycetota</taxon>
        <taxon>Actinomycetes</taxon>
        <taxon>Micrococcales</taxon>
        <taxon>Micrococcaceae</taxon>
        <taxon>Galactobacter</taxon>
    </lineage>
</organism>
<keyword evidence="1" id="KW-0812">Transmembrane</keyword>
<comment type="caution">
    <text evidence="2">The sequence shown here is derived from an EMBL/GenBank/DDBJ whole genome shotgun (WGS) entry which is preliminary data.</text>
</comment>
<keyword evidence="1" id="KW-1133">Transmembrane helix</keyword>
<protein>
    <submittedName>
        <fullName evidence="2">Uncharacterized protein</fullName>
    </submittedName>
</protein>
<proteinExistence type="predicted"/>
<keyword evidence="1" id="KW-0472">Membrane</keyword>
<dbReference type="Proteomes" id="UP000265419">
    <property type="component" value="Unassembled WGS sequence"/>
</dbReference>
<dbReference type="InterPro" id="IPR049713">
    <property type="entry name" value="Pr6Pr-like"/>
</dbReference>
<feature type="transmembrane region" description="Helical" evidence="1">
    <location>
        <begin position="27"/>
        <end position="52"/>
    </location>
</feature>
<evidence type="ECO:0000313" key="2">
    <source>
        <dbReference type="EMBL" id="RII42482.1"/>
    </source>
</evidence>
<dbReference type="AlphaFoldDB" id="A0A399JEF5"/>
<evidence type="ECO:0000256" key="1">
    <source>
        <dbReference type="SAM" id="Phobius"/>
    </source>
</evidence>
<gene>
    <name evidence="2" type="ORF">DWB68_06950</name>
</gene>
<keyword evidence="3" id="KW-1185">Reference proteome</keyword>